<dbReference type="RefSeq" id="WP_072358583.1">
    <property type="nucleotide sequence ID" value="NZ_FXBN01000001.1"/>
</dbReference>
<protein>
    <recommendedName>
        <fullName evidence="1">tRNA (guanine(37)-N(1))-methyltransferase</fullName>
        <ecNumber evidence="1">2.1.1.228</ecNumber>
    </recommendedName>
    <alternativeName>
        <fullName evidence="7">M1G-methyltransferase</fullName>
    </alternativeName>
    <alternativeName>
        <fullName evidence="8">tRNA [GM37] methyltransferase</fullName>
    </alternativeName>
</protein>
<dbReference type="Pfam" id="PF02475">
    <property type="entry name" value="TRM5-TYW2_MTfase"/>
    <property type="match status" value="1"/>
</dbReference>
<reference evidence="12 16" key="4">
    <citation type="submission" date="2018-10" db="EMBL/GenBank/DDBJ databases">
        <title>Cultivation of a novel Methanohalophilus strain from Kebrit Deep of the Red Sea and a genomic comparison of members of the genus Methanohalophilus.</title>
        <authorList>
            <person name="Guan Y."/>
            <person name="Ngugi D.K."/>
            <person name="Stingl U."/>
        </authorList>
    </citation>
    <scope>NUCLEOTIDE SEQUENCE [LARGE SCALE GENOMIC DNA]</scope>
    <source>
        <strain evidence="12 16">DSM 7471</strain>
    </source>
</reference>
<dbReference type="Proteomes" id="UP000185713">
    <property type="component" value="Unassembled WGS sequence"/>
</dbReference>
<keyword evidence="6" id="KW-0819">tRNA processing</keyword>
<dbReference type="PANTHER" id="PTHR23245">
    <property type="entry name" value="TRNA METHYLTRANSFERASE"/>
    <property type="match status" value="1"/>
</dbReference>
<evidence type="ECO:0000256" key="6">
    <source>
        <dbReference type="ARBA" id="ARBA00022694"/>
    </source>
</evidence>
<evidence type="ECO:0000313" key="11">
    <source>
        <dbReference type="EMBL" id="OJH49629.1"/>
    </source>
</evidence>
<evidence type="ECO:0000256" key="9">
    <source>
        <dbReference type="ARBA" id="ARBA00047783"/>
    </source>
</evidence>
<feature type="domain" description="SAM-dependent methyltransferase TRM5/TYW2-type" evidence="10">
    <location>
        <begin position="26"/>
        <end position="269"/>
    </location>
</feature>
<evidence type="ECO:0000259" key="10">
    <source>
        <dbReference type="PROSITE" id="PS51684"/>
    </source>
</evidence>
<comment type="catalytic activity">
    <reaction evidence="9">
        <text>guanosine(37) in tRNA + S-adenosyl-L-methionine = N(1)-methylguanosine(37) in tRNA + S-adenosyl-L-homocysteine + H(+)</text>
        <dbReference type="Rhea" id="RHEA:36899"/>
        <dbReference type="Rhea" id="RHEA-COMP:10145"/>
        <dbReference type="Rhea" id="RHEA-COMP:10147"/>
        <dbReference type="ChEBI" id="CHEBI:15378"/>
        <dbReference type="ChEBI" id="CHEBI:57856"/>
        <dbReference type="ChEBI" id="CHEBI:59789"/>
        <dbReference type="ChEBI" id="CHEBI:73542"/>
        <dbReference type="ChEBI" id="CHEBI:74269"/>
        <dbReference type="EC" id="2.1.1.228"/>
    </reaction>
</comment>
<evidence type="ECO:0000313" key="13">
    <source>
        <dbReference type="EMBL" id="SMH35024.1"/>
    </source>
</evidence>
<dbReference type="Gene3D" id="3.40.50.150">
    <property type="entry name" value="Vaccinia Virus protein VP39"/>
    <property type="match status" value="1"/>
</dbReference>
<dbReference type="Gene3D" id="3.30.300.110">
    <property type="entry name" value="Met-10+ protein-like domains"/>
    <property type="match status" value="1"/>
</dbReference>
<evidence type="ECO:0000313" key="12">
    <source>
        <dbReference type="EMBL" id="RNI13528.1"/>
    </source>
</evidence>
<keyword evidence="5" id="KW-0949">S-adenosyl-L-methionine</keyword>
<dbReference type="AlphaFoldDB" id="A0A1L9C510"/>
<gene>
    <name evidence="12" type="ORF">EFE41_02825</name>
    <name evidence="11" type="ORF">MPF_0417</name>
    <name evidence="13" type="ORF">SAMN06264941_0921</name>
</gene>
<dbReference type="EC" id="2.1.1.228" evidence="1"/>
<dbReference type="CDD" id="cd02440">
    <property type="entry name" value="AdoMet_MTases"/>
    <property type="match status" value="1"/>
</dbReference>
<accession>A0A1L9C510</accession>
<organism evidence="11 14">
    <name type="scientific">Methanohalophilus portucalensis FDF-1</name>
    <dbReference type="NCBI Taxonomy" id="523843"/>
    <lineage>
        <taxon>Archaea</taxon>
        <taxon>Methanobacteriati</taxon>
        <taxon>Methanobacteriota</taxon>
        <taxon>Stenosarchaea group</taxon>
        <taxon>Methanomicrobia</taxon>
        <taxon>Methanosarcinales</taxon>
        <taxon>Methanosarcinaceae</taxon>
        <taxon>Methanohalophilus</taxon>
    </lineage>
</organism>
<dbReference type="InterPro" id="IPR056744">
    <property type="entry name" value="TRM5/TYW2-like_N"/>
</dbReference>
<dbReference type="EMBL" id="RJJH01000001">
    <property type="protein sequence ID" value="RNI13528.1"/>
    <property type="molecule type" value="Genomic_DNA"/>
</dbReference>
<dbReference type="InterPro" id="IPR029063">
    <property type="entry name" value="SAM-dependent_MTases_sf"/>
</dbReference>
<dbReference type="Pfam" id="PF25133">
    <property type="entry name" value="TYW2_N_2"/>
    <property type="match status" value="1"/>
</dbReference>
<dbReference type="SUPFAM" id="SSF53335">
    <property type="entry name" value="S-adenosyl-L-methionine-dependent methyltransferases"/>
    <property type="match status" value="1"/>
</dbReference>
<evidence type="ECO:0000313" key="15">
    <source>
        <dbReference type="Proteomes" id="UP000193969"/>
    </source>
</evidence>
<evidence type="ECO:0000256" key="8">
    <source>
        <dbReference type="ARBA" id="ARBA00033392"/>
    </source>
</evidence>
<evidence type="ECO:0000256" key="1">
    <source>
        <dbReference type="ARBA" id="ARBA00012807"/>
    </source>
</evidence>
<dbReference type="EMBL" id="JWTK01000002">
    <property type="protein sequence ID" value="OJH49629.1"/>
    <property type="molecule type" value="Genomic_DNA"/>
</dbReference>
<evidence type="ECO:0000256" key="4">
    <source>
        <dbReference type="ARBA" id="ARBA00022679"/>
    </source>
</evidence>
<evidence type="ECO:0000256" key="5">
    <source>
        <dbReference type="ARBA" id="ARBA00022691"/>
    </source>
</evidence>
<dbReference type="GO" id="GO:0005737">
    <property type="term" value="C:cytoplasm"/>
    <property type="evidence" value="ECO:0007669"/>
    <property type="project" value="TreeGrafter"/>
</dbReference>
<evidence type="ECO:0000313" key="14">
    <source>
        <dbReference type="Proteomes" id="UP000185713"/>
    </source>
</evidence>
<dbReference type="Proteomes" id="UP000278252">
    <property type="component" value="Unassembled WGS sequence"/>
</dbReference>
<evidence type="ECO:0000256" key="2">
    <source>
        <dbReference type="ARBA" id="ARBA00022490"/>
    </source>
</evidence>
<proteinExistence type="predicted"/>
<reference evidence="15" key="2">
    <citation type="submission" date="2017-04" db="EMBL/GenBank/DDBJ databases">
        <authorList>
            <person name="Varghese N."/>
            <person name="Submissions S."/>
        </authorList>
    </citation>
    <scope>NUCLEOTIDE SEQUENCE [LARGE SCALE GENOMIC DNA]</scope>
    <source>
        <strain evidence="15">FDF-1</strain>
    </source>
</reference>
<dbReference type="InterPro" id="IPR030382">
    <property type="entry name" value="MeTrfase_TRM5/TYW2"/>
</dbReference>
<reference evidence="13" key="3">
    <citation type="submission" date="2017-04" db="EMBL/GenBank/DDBJ databases">
        <authorList>
            <person name="Afonso C.L."/>
            <person name="Miller P.J."/>
            <person name="Scott M.A."/>
            <person name="Spackman E."/>
            <person name="Goraichik I."/>
            <person name="Dimitrov K.M."/>
            <person name="Suarez D.L."/>
            <person name="Swayne D.E."/>
        </authorList>
    </citation>
    <scope>NUCLEOTIDE SEQUENCE [LARGE SCALE GENOMIC DNA]</scope>
    <source>
        <strain evidence="13">FDF-1</strain>
    </source>
</reference>
<evidence type="ECO:0000256" key="3">
    <source>
        <dbReference type="ARBA" id="ARBA00022603"/>
    </source>
</evidence>
<evidence type="ECO:0000313" key="16">
    <source>
        <dbReference type="Proteomes" id="UP000278252"/>
    </source>
</evidence>
<sequence>MSKNSLKTLVEKEVPADLSEYIPNRFDVVGDIAIVSIPPELWDYSEMIATKIVSMRGNIRTVLNKASRVKGDHRVSDFEILLGDSTVTTHGEFKYRYLLDLSEVFFNPRLGYERHRVTSLVLPREDVLVPFCGVGPFAIPAAIRDVSVFCVEKNRYACHWLAENIRLNNFKGNIYPINADAGDIPVILDMKFDRLIVPTPYGQDHFFSLLSPLLKEGGMMHFYTFQVAEDIEKSKQAFKDAGYETISVRRCGNVARGVSRWVFDLKKNRLAKG</sequence>
<dbReference type="OrthoDB" id="8079at2157"/>
<dbReference type="PROSITE" id="PS51684">
    <property type="entry name" value="SAM_MT_TRM5_TYW2"/>
    <property type="match status" value="1"/>
</dbReference>
<keyword evidence="3 12" id="KW-0489">Methyltransferase</keyword>
<name>A0A1L9C510_9EURY</name>
<dbReference type="EMBL" id="FXBN01000001">
    <property type="protein sequence ID" value="SMH35024.1"/>
    <property type="molecule type" value="Genomic_DNA"/>
</dbReference>
<dbReference type="GO" id="GO:0002939">
    <property type="term" value="P:tRNA N1-guanine methylation"/>
    <property type="evidence" value="ECO:0007669"/>
    <property type="project" value="TreeGrafter"/>
</dbReference>
<keyword evidence="15" id="KW-1185">Reference proteome</keyword>
<dbReference type="STRING" id="523843.SAMN06264941_0921"/>
<dbReference type="InterPro" id="IPR056743">
    <property type="entry name" value="TRM5-TYW2-like_MTfase"/>
</dbReference>
<evidence type="ECO:0000256" key="7">
    <source>
        <dbReference type="ARBA" id="ARBA00029736"/>
    </source>
</evidence>
<dbReference type="FunFam" id="3.30.300.110:FF:000001">
    <property type="entry name" value="tRNA (guanine(37)-N1)-methyltransferase"/>
    <property type="match status" value="1"/>
</dbReference>
<keyword evidence="4 12" id="KW-0808">Transferase</keyword>
<dbReference type="Proteomes" id="UP000193969">
    <property type="component" value="Unassembled WGS sequence"/>
</dbReference>
<dbReference type="PANTHER" id="PTHR23245:SF36">
    <property type="entry name" value="TRNA (GUANINE(37)-N1)-METHYLTRANSFERASE"/>
    <property type="match status" value="1"/>
</dbReference>
<reference evidence="11 14" key="1">
    <citation type="submission" date="2014-12" db="EMBL/GenBank/DDBJ databases">
        <title>The genome sequence of Methanohalophilus portucalensis strain FDF1.</title>
        <authorList>
            <person name="Lai M.-C."/>
            <person name="Lai S.-J."/>
        </authorList>
    </citation>
    <scope>NUCLEOTIDE SEQUENCE [LARGE SCALE GENOMIC DNA]</scope>
    <source>
        <strain evidence="11 14">FDF-1</strain>
    </source>
</reference>
<dbReference type="GO" id="GO:0052906">
    <property type="term" value="F:tRNA (guanine(37)-N1)-methyltransferase activity"/>
    <property type="evidence" value="ECO:0007669"/>
    <property type="project" value="UniProtKB-EC"/>
</dbReference>
<keyword evidence="2" id="KW-0963">Cytoplasm</keyword>